<dbReference type="AlphaFoldDB" id="A0AAJ0BUE7"/>
<feature type="signal peptide" evidence="1">
    <location>
        <begin position="1"/>
        <end position="19"/>
    </location>
</feature>
<comment type="caution">
    <text evidence="2">The sequence shown here is derived from an EMBL/GenBank/DDBJ whole genome shotgun (WGS) entry which is preliminary data.</text>
</comment>
<dbReference type="EMBL" id="MU839020">
    <property type="protein sequence ID" value="KAK1764485.1"/>
    <property type="molecule type" value="Genomic_DNA"/>
</dbReference>
<reference evidence="2" key="1">
    <citation type="submission" date="2023-06" db="EMBL/GenBank/DDBJ databases">
        <title>Genome-scale phylogeny and comparative genomics of the fungal order Sordariales.</title>
        <authorList>
            <consortium name="Lawrence Berkeley National Laboratory"/>
            <person name="Hensen N."/>
            <person name="Bonometti L."/>
            <person name="Westerberg I."/>
            <person name="Brannstrom I.O."/>
            <person name="Guillou S."/>
            <person name="Cros-Aarteil S."/>
            <person name="Calhoun S."/>
            <person name="Haridas S."/>
            <person name="Kuo A."/>
            <person name="Mondo S."/>
            <person name="Pangilinan J."/>
            <person name="Riley R."/>
            <person name="Labutti K."/>
            <person name="Andreopoulos B."/>
            <person name="Lipzen A."/>
            <person name="Chen C."/>
            <person name="Yanf M."/>
            <person name="Daum C."/>
            <person name="Ng V."/>
            <person name="Clum A."/>
            <person name="Steindorff A."/>
            <person name="Ohm R."/>
            <person name="Martin F."/>
            <person name="Silar P."/>
            <person name="Natvig D."/>
            <person name="Lalanne C."/>
            <person name="Gautier V."/>
            <person name="Ament-Velasquez S.L."/>
            <person name="Kruys A."/>
            <person name="Hutchinson M.I."/>
            <person name="Powell A.J."/>
            <person name="Barry K."/>
            <person name="Miller A.N."/>
            <person name="Grigoriev I.V."/>
            <person name="Debuchy R."/>
            <person name="Gladieux P."/>
            <person name="Thoren M.H."/>
            <person name="Johannesson H."/>
        </authorList>
    </citation>
    <scope>NUCLEOTIDE SEQUENCE</scope>
    <source>
        <strain evidence="2">8032-3</strain>
    </source>
</reference>
<dbReference type="GeneID" id="85315002"/>
<proteinExistence type="predicted"/>
<dbReference type="Proteomes" id="UP001244011">
    <property type="component" value="Unassembled WGS sequence"/>
</dbReference>
<organism evidence="2 3">
    <name type="scientific">Phialemonium atrogriseum</name>
    <dbReference type="NCBI Taxonomy" id="1093897"/>
    <lineage>
        <taxon>Eukaryota</taxon>
        <taxon>Fungi</taxon>
        <taxon>Dikarya</taxon>
        <taxon>Ascomycota</taxon>
        <taxon>Pezizomycotina</taxon>
        <taxon>Sordariomycetes</taxon>
        <taxon>Sordariomycetidae</taxon>
        <taxon>Cephalothecales</taxon>
        <taxon>Cephalothecaceae</taxon>
        <taxon>Phialemonium</taxon>
    </lineage>
</organism>
<dbReference type="PANTHER" id="PTHR35340:SF5">
    <property type="entry name" value="ASST-DOMAIN-CONTAINING PROTEIN"/>
    <property type="match status" value="1"/>
</dbReference>
<dbReference type="InterPro" id="IPR039535">
    <property type="entry name" value="ASST-like"/>
</dbReference>
<protein>
    <submittedName>
        <fullName evidence="2">ASST-domain-containing protein</fullName>
    </submittedName>
</protein>
<gene>
    <name evidence="2" type="ORF">QBC33DRAFT_595293</name>
</gene>
<feature type="chain" id="PRO_5042574364" evidence="1">
    <location>
        <begin position="20"/>
        <end position="527"/>
    </location>
</feature>
<keyword evidence="3" id="KW-1185">Reference proteome</keyword>
<accession>A0AAJ0BUE7</accession>
<dbReference type="PANTHER" id="PTHR35340">
    <property type="entry name" value="PQQ ENZYME REPEAT PROTEIN-RELATED"/>
    <property type="match status" value="1"/>
</dbReference>
<evidence type="ECO:0000313" key="2">
    <source>
        <dbReference type="EMBL" id="KAK1764485.1"/>
    </source>
</evidence>
<sequence length="527" mass="57567">MVRTSFVASCIASLVAVQAQSQLSSNTIDDYDGFNAGKYGNNPSQSYVSSDLISPMFQVNTWEDELIDKSGFMFISPKVNAGGRIRGPMIFSKKDLSLVYANQTWETAWNTRVQQYKGKPYLTFWVGTEPQGHGLGSCLMVDQSYNLAYNITTSNIGTEADNHECQLTPDGTALVTAYPTRDFDMRPLNGPENGTLRDSAFQEIDIETGRAVFTWYASDHFNISDCAVPYASEDYGTGTDVYGWDFAHINSVQKTAAGDYLVSLRRLKAVVLISGVDGSVIWQVGGVNNMFKDLSCGKATNFGFQHNANPLDPEHRDLSHITMFDNHAYAATASNPGCESNCSRLLHLKLDFDRMTARVVAAYPHPLSVQAAAMGGYQTLPGSGNILAGWGMVPSITEHRKDGRNVMDLQLSPFSSIASRGGAWIYRAYQMDWVGKPTWDPALVADEATNKAYVSWNGATEVASWQLFGGNSKDALYSIETLTRSGFETVFELEPLPAVMRVTALDADGKAIGQSNIVQTGGSCQSN</sequence>
<dbReference type="Pfam" id="PF14269">
    <property type="entry name" value="Arylsulfotran_2"/>
    <property type="match status" value="1"/>
</dbReference>
<name>A0AAJ0BUE7_9PEZI</name>
<dbReference type="InterPro" id="IPR053143">
    <property type="entry name" value="Arylsulfate_ST"/>
</dbReference>
<keyword evidence="1" id="KW-0732">Signal</keyword>
<evidence type="ECO:0000256" key="1">
    <source>
        <dbReference type="SAM" id="SignalP"/>
    </source>
</evidence>
<evidence type="ECO:0000313" key="3">
    <source>
        <dbReference type="Proteomes" id="UP001244011"/>
    </source>
</evidence>
<dbReference type="RefSeq" id="XP_060280698.1">
    <property type="nucleotide sequence ID" value="XM_060431815.1"/>
</dbReference>